<feature type="region of interest" description="Disordered" evidence="1">
    <location>
        <begin position="44"/>
        <end position="67"/>
    </location>
</feature>
<evidence type="ECO:0000313" key="2">
    <source>
        <dbReference type="EMBL" id="CAG2008753.1"/>
    </source>
</evidence>
<dbReference type="Proteomes" id="UP000746612">
    <property type="component" value="Unassembled WGS sequence"/>
</dbReference>
<dbReference type="EMBL" id="CAJPIJ010000190">
    <property type="protein sequence ID" value="CAG2008753.1"/>
    <property type="molecule type" value="Genomic_DNA"/>
</dbReference>
<sequence>MTTDEIPINGDRVSLVDRAGSLDRYNINAIIETGLFLTTISVDEKTKRPEGCSHEPQRRYGGGPPPL</sequence>
<gene>
    <name evidence="3" type="ORF">FUG_LOCUS145297</name>
    <name evidence="2" type="ORF">MDCFG202_LOCUS570483</name>
</gene>
<reference evidence="2" key="2">
    <citation type="submission" date="2021-03" db="EMBL/GenBank/DDBJ databases">
        <authorList>
            <person name="Alouane T."/>
            <person name="Langin T."/>
            <person name="Bonhomme L."/>
        </authorList>
    </citation>
    <scope>NUCLEOTIDE SEQUENCE</scope>
    <source>
        <strain evidence="2">MDC_Fg202</strain>
    </source>
</reference>
<evidence type="ECO:0000256" key="1">
    <source>
        <dbReference type="SAM" id="MobiDB-lite"/>
    </source>
</evidence>
<organism evidence="2 4">
    <name type="scientific">Gibberella zeae</name>
    <name type="common">Wheat head blight fungus</name>
    <name type="synonym">Fusarium graminearum</name>
    <dbReference type="NCBI Taxonomy" id="5518"/>
    <lineage>
        <taxon>Eukaryota</taxon>
        <taxon>Fungi</taxon>
        <taxon>Dikarya</taxon>
        <taxon>Ascomycota</taxon>
        <taxon>Pezizomycotina</taxon>
        <taxon>Sordariomycetes</taxon>
        <taxon>Hypocreomycetidae</taxon>
        <taxon>Hypocreales</taxon>
        <taxon>Nectriaceae</taxon>
        <taxon>Fusarium</taxon>
    </lineage>
</organism>
<dbReference type="AlphaFoldDB" id="A0A4U9F9D0"/>
<proteinExistence type="predicted"/>
<feature type="compositionally biased region" description="Basic and acidic residues" evidence="1">
    <location>
        <begin position="44"/>
        <end position="58"/>
    </location>
</feature>
<name>A0A4U9F9D0_GIBZA</name>
<evidence type="ECO:0000313" key="4">
    <source>
        <dbReference type="Proteomes" id="UP000746612"/>
    </source>
</evidence>
<reference evidence="3" key="1">
    <citation type="submission" date="2019-04" db="EMBL/GenBank/DDBJ databases">
        <authorList>
            <person name="Melise S."/>
            <person name="Noan J."/>
            <person name="Okalmin O."/>
        </authorList>
    </citation>
    <scope>NUCLEOTIDE SEQUENCE</scope>
    <source>
        <strain evidence="3">FN9</strain>
    </source>
</reference>
<evidence type="ECO:0000313" key="3">
    <source>
        <dbReference type="EMBL" id="VIO55110.1"/>
    </source>
</evidence>
<dbReference type="EMBL" id="CAAKMV010000111">
    <property type="protein sequence ID" value="VIO55110.1"/>
    <property type="molecule type" value="Genomic_DNA"/>
</dbReference>
<accession>A0A4U9F9D0</accession>
<protein>
    <submittedName>
        <fullName evidence="2">Uncharacterized protein</fullName>
    </submittedName>
</protein>